<dbReference type="EMBL" id="MDEO01000036">
    <property type="protein sequence ID" value="OCX12677.1"/>
    <property type="molecule type" value="Genomic_DNA"/>
</dbReference>
<organism evidence="2 3">
    <name type="scientific">Mesorhizobium hungaricum</name>
    <dbReference type="NCBI Taxonomy" id="1566387"/>
    <lineage>
        <taxon>Bacteria</taxon>
        <taxon>Pseudomonadati</taxon>
        <taxon>Pseudomonadota</taxon>
        <taxon>Alphaproteobacteria</taxon>
        <taxon>Hyphomicrobiales</taxon>
        <taxon>Phyllobacteriaceae</taxon>
        <taxon>Mesorhizobium</taxon>
    </lineage>
</organism>
<feature type="domain" description="ATPase AAA-type core" evidence="1">
    <location>
        <begin position="21"/>
        <end position="149"/>
    </location>
</feature>
<reference evidence="2 3" key="1">
    <citation type="submission" date="2016-08" db="EMBL/GenBank/DDBJ databases">
        <title>Whole genome sequence of Mesorhizobium sp. strain UASWS1009 isolated from industrial sewage.</title>
        <authorList>
            <person name="Crovadore J."/>
            <person name="Calmin G."/>
            <person name="Chablais R."/>
            <person name="Cochard B."/>
            <person name="Lefort F."/>
        </authorList>
    </citation>
    <scope>NUCLEOTIDE SEQUENCE [LARGE SCALE GENOMIC DNA]</scope>
    <source>
        <strain evidence="2 3">UASWS1009</strain>
    </source>
</reference>
<dbReference type="InterPro" id="IPR003959">
    <property type="entry name" value="ATPase_AAA_core"/>
</dbReference>
<dbReference type="GO" id="GO:0016887">
    <property type="term" value="F:ATP hydrolysis activity"/>
    <property type="evidence" value="ECO:0007669"/>
    <property type="project" value="InterPro"/>
</dbReference>
<dbReference type="AlphaFoldDB" id="A0A1C2DD54"/>
<dbReference type="CDD" id="cd00009">
    <property type="entry name" value="AAA"/>
    <property type="match status" value="1"/>
</dbReference>
<evidence type="ECO:0000313" key="3">
    <source>
        <dbReference type="Proteomes" id="UP000094412"/>
    </source>
</evidence>
<keyword evidence="3" id="KW-1185">Reference proteome</keyword>
<dbReference type="STRING" id="1566387.QV13_24070"/>
<comment type="caution">
    <text evidence="2">The sequence shown here is derived from an EMBL/GenBank/DDBJ whole genome shotgun (WGS) entry which is preliminary data.</text>
</comment>
<evidence type="ECO:0000259" key="1">
    <source>
        <dbReference type="Pfam" id="PF00004"/>
    </source>
</evidence>
<dbReference type="SUPFAM" id="SSF52540">
    <property type="entry name" value="P-loop containing nucleoside triphosphate hydrolases"/>
    <property type="match status" value="1"/>
</dbReference>
<sequence>MNLKRAKELLSLYIYADLAAFLWGMPGVGKSSLIKQLAKEQGVNVIDFRCSTRDPVALMGIPSVEGETAKWKVPDEFPQVERDGERGFLFLDELNVAAPSMQAAAFGLVLDRKVGEYTMPPGWRIIAAGNRQSDKAAAQRMPSALANRFAHIDIDPDVDTTVQHFIDIDVDPLLLAFLRFRPALLHNMEGAADLRAFPTPRAWESVAKVIKAPEALRSEAVRGIVGDGAAAEFEGFIRVYQQLPSLDLVLANPNSAPVPSEPAAKYAMASGLARKVDAKSFENGMIYAQRIQGREFEIMFTVDAVRRDNKLSHTQVFTDWAVRNQDVTFN</sequence>
<accession>A0A1C2DD54</accession>
<dbReference type="RefSeq" id="WP_024922463.1">
    <property type="nucleotide sequence ID" value="NZ_MDEO01000036.1"/>
</dbReference>
<dbReference type="Proteomes" id="UP000094412">
    <property type="component" value="Unassembled WGS sequence"/>
</dbReference>
<gene>
    <name evidence="2" type="ORF">QV13_24070</name>
</gene>
<dbReference type="OrthoDB" id="9808317at2"/>
<dbReference type="GO" id="GO:0005524">
    <property type="term" value="F:ATP binding"/>
    <property type="evidence" value="ECO:0007669"/>
    <property type="project" value="InterPro"/>
</dbReference>
<dbReference type="Pfam" id="PF00004">
    <property type="entry name" value="AAA"/>
    <property type="match status" value="1"/>
</dbReference>
<dbReference type="InterPro" id="IPR027417">
    <property type="entry name" value="P-loop_NTPase"/>
</dbReference>
<proteinExistence type="predicted"/>
<evidence type="ECO:0000313" key="2">
    <source>
        <dbReference type="EMBL" id="OCX12677.1"/>
    </source>
</evidence>
<dbReference type="Gene3D" id="3.40.50.300">
    <property type="entry name" value="P-loop containing nucleotide triphosphate hydrolases"/>
    <property type="match status" value="1"/>
</dbReference>
<name>A0A1C2DD54_9HYPH</name>
<protein>
    <recommendedName>
        <fullName evidence="1">ATPase AAA-type core domain-containing protein</fullName>
    </recommendedName>
</protein>